<comment type="caution">
    <text evidence="3">The sequence shown here is derived from an EMBL/GenBank/DDBJ whole genome shotgun (WGS) entry which is preliminary data.</text>
</comment>
<feature type="compositionally biased region" description="Basic and acidic residues" evidence="1">
    <location>
        <begin position="246"/>
        <end position="260"/>
    </location>
</feature>
<feature type="compositionally biased region" description="Basic and acidic residues" evidence="1">
    <location>
        <begin position="227"/>
        <end position="236"/>
    </location>
</feature>
<evidence type="ECO:0000313" key="3">
    <source>
        <dbReference type="EMBL" id="KAF4697968.1"/>
    </source>
</evidence>
<keyword evidence="2" id="KW-0732">Signal</keyword>
<keyword evidence="4" id="KW-1185">Reference proteome</keyword>
<sequence length="318" mass="34729">MLRFLLLLQSTAFLVLSGVVYPQGFFERLHNPLASYSVREECVSDDLAICLSAHEDTTAELSFGFTGTHGFFETRTLKVALAEPDGDGVMTAVVQPESPHQIEDLREVTSMPTLREIGVRYPVSEDPRLVDIIFRRGARTRRGRSECSVRLVRESTKPLHGREAGLSVKGASLTAKERLESVVGPFDEDVVDSGASDDPAVIWKGRTGKGRLSVEDVMAWLDETEEEGKSSRKGDEGESVGMDGGVAEKKGKDGIADDKHHRSPSRRRSSKRARTNGRGHDAAWAVMTPSGGVRVIEEKGGSTRGRRKVSKVDPGIQS</sequence>
<evidence type="ECO:0000256" key="2">
    <source>
        <dbReference type="SAM" id="SignalP"/>
    </source>
</evidence>
<evidence type="ECO:0000313" key="4">
    <source>
        <dbReference type="Proteomes" id="UP000553632"/>
    </source>
</evidence>
<feature type="region of interest" description="Disordered" evidence="1">
    <location>
        <begin position="223"/>
        <end position="318"/>
    </location>
</feature>
<proteinExistence type="predicted"/>
<dbReference type="Proteomes" id="UP000553632">
    <property type="component" value="Unassembled WGS sequence"/>
</dbReference>
<gene>
    <name evidence="3" type="ORF">FOZ63_001160</name>
</gene>
<feature type="signal peptide" evidence="2">
    <location>
        <begin position="1"/>
        <end position="22"/>
    </location>
</feature>
<reference evidence="3 4" key="1">
    <citation type="submission" date="2020-04" db="EMBL/GenBank/DDBJ databases">
        <title>Perkinsus olseni comparative genomics.</title>
        <authorList>
            <person name="Bogema D.R."/>
        </authorList>
    </citation>
    <scope>NUCLEOTIDE SEQUENCE [LARGE SCALE GENOMIC DNA]</scope>
    <source>
        <strain evidence="3 4">ATCC PRA-207</strain>
    </source>
</reference>
<evidence type="ECO:0000256" key="1">
    <source>
        <dbReference type="SAM" id="MobiDB-lite"/>
    </source>
</evidence>
<name>A0A7J6PPD0_PEROL</name>
<feature type="chain" id="PRO_5029534113" evidence="2">
    <location>
        <begin position="23"/>
        <end position="318"/>
    </location>
</feature>
<organism evidence="3 4">
    <name type="scientific">Perkinsus olseni</name>
    <name type="common">Perkinsus atlanticus</name>
    <dbReference type="NCBI Taxonomy" id="32597"/>
    <lineage>
        <taxon>Eukaryota</taxon>
        <taxon>Sar</taxon>
        <taxon>Alveolata</taxon>
        <taxon>Perkinsozoa</taxon>
        <taxon>Perkinsea</taxon>
        <taxon>Perkinsida</taxon>
        <taxon>Perkinsidae</taxon>
        <taxon>Perkinsus</taxon>
    </lineage>
</organism>
<dbReference type="AlphaFoldDB" id="A0A7J6PPD0"/>
<dbReference type="EMBL" id="JABANO010038798">
    <property type="protein sequence ID" value="KAF4697968.1"/>
    <property type="molecule type" value="Genomic_DNA"/>
</dbReference>
<protein>
    <submittedName>
        <fullName evidence="3">Uncharacterized protein</fullName>
    </submittedName>
</protein>
<accession>A0A7J6PPD0</accession>
<feature type="compositionally biased region" description="Basic residues" evidence="1">
    <location>
        <begin position="261"/>
        <end position="277"/>
    </location>
</feature>